<dbReference type="AlphaFoldDB" id="A0A7X8SK46"/>
<feature type="region of interest" description="Disordered" evidence="3">
    <location>
        <begin position="526"/>
        <end position="545"/>
    </location>
</feature>
<name>A0A7X8SK46_9BACT</name>
<evidence type="ECO:0000256" key="1">
    <source>
        <dbReference type="ARBA" id="ARBA00008779"/>
    </source>
</evidence>
<evidence type="ECO:0000256" key="2">
    <source>
        <dbReference type="ARBA" id="ARBA00022801"/>
    </source>
</evidence>
<evidence type="ECO:0000259" key="5">
    <source>
        <dbReference type="Pfam" id="PF16347"/>
    </source>
</evidence>
<dbReference type="RefSeq" id="WP_168882361.1">
    <property type="nucleotide sequence ID" value="NZ_JABAIL010000003.1"/>
</dbReference>
<sequence length="545" mass="64084">MRNLYLIILLLYISAAAFAQEKKQRPNIIYIMSDDHALQAISAYGHEISQLAPTPNIDRIATEGVQFNQSFVTNSLCGPSRATMLTGKYSHKNGFRHNADTFDGSQNTWIKELGNAGYTTAVIGKWHLKSKPEGFDHWNILNDQGEYYNPDFITEGDTTLVEGYTTDLITDYSIEWLEEQKQKDEPFALLIHHKAPHRNWMPPLRYANEFDNVEFPVPDTYFDDYEGRVAAAAQEMNVYRDMQEGHDLKMSVAEGSDEWRKDIWPHLFARLTPEQKEAWHTAYREKNDKMNSANFDEKEMALWKFQRYLQDYCGTVKAVDDNVGRVLDYLDENGLAENTIIVYTSDQGFYLGEHGWFDKRFMYEESFKTPLVMRYPKEIKSGQTTEAFVQNIDYGPTFLDFAGVEVPEEMQGESLKPIVKEGNIPADWRSSVYYHYYEYPGFHKVKRQYGVRTKDYKLIHFYFDNDNYEFYDLNNDPQEMKNEIDNPAYASQIEELKTELARLMKEADEPDFEEWKDTDYRKEARMKKRKEMMRQKRLQEKNNTK</sequence>
<evidence type="ECO:0000256" key="3">
    <source>
        <dbReference type="SAM" id="MobiDB-lite"/>
    </source>
</evidence>
<feature type="signal peptide" evidence="4">
    <location>
        <begin position="1"/>
        <end position="19"/>
    </location>
</feature>
<dbReference type="Gene3D" id="3.40.720.10">
    <property type="entry name" value="Alkaline Phosphatase, subunit A"/>
    <property type="match status" value="2"/>
</dbReference>
<keyword evidence="7" id="KW-1185">Reference proteome</keyword>
<keyword evidence="4" id="KW-0732">Signal</keyword>
<dbReference type="InterPro" id="IPR024607">
    <property type="entry name" value="Sulfatase_CS"/>
</dbReference>
<evidence type="ECO:0000256" key="4">
    <source>
        <dbReference type="SAM" id="SignalP"/>
    </source>
</evidence>
<keyword evidence="2" id="KW-0378">Hydrolase</keyword>
<reference evidence="6 7" key="1">
    <citation type="submission" date="2020-04" db="EMBL/GenBank/DDBJ databases">
        <title>Flammeovirga sp. SR4, a novel species isolated from seawater.</title>
        <authorList>
            <person name="Wang X."/>
        </authorList>
    </citation>
    <scope>NUCLEOTIDE SEQUENCE [LARGE SCALE GENOMIC DNA]</scope>
    <source>
        <strain evidence="6 7">SR4</strain>
    </source>
</reference>
<dbReference type="InterPro" id="IPR017850">
    <property type="entry name" value="Alkaline_phosphatase_core_sf"/>
</dbReference>
<comment type="similarity">
    <text evidence="1">Belongs to the sulfatase family.</text>
</comment>
<dbReference type="PROSITE" id="PS00149">
    <property type="entry name" value="SULFATASE_2"/>
    <property type="match status" value="1"/>
</dbReference>
<proteinExistence type="inferred from homology"/>
<feature type="domain" description="N-sulphoglucosamine sulphohydrolase C-terminal" evidence="5">
    <location>
        <begin position="352"/>
        <end position="505"/>
    </location>
</feature>
<dbReference type="InterPro" id="IPR032506">
    <property type="entry name" value="SGSH_C"/>
</dbReference>
<dbReference type="Proteomes" id="UP000585050">
    <property type="component" value="Unassembled WGS sequence"/>
</dbReference>
<dbReference type="SUPFAM" id="SSF53649">
    <property type="entry name" value="Alkaline phosphatase-like"/>
    <property type="match status" value="1"/>
</dbReference>
<comment type="caution">
    <text evidence="6">The sequence shown here is derived from an EMBL/GenBank/DDBJ whole genome shotgun (WGS) entry which is preliminary data.</text>
</comment>
<dbReference type="CDD" id="cd16031">
    <property type="entry name" value="G6S_like"/>
    <property type="match status" value="1"/>
</dbReference>
<protein>
    <submittedName>
        <fullName evidence="6">Sulfatase</fullName>
    </submittedName>
</protein>
<evidence type="ECO:0000313" key="7">
    <source>
        <dbReference type="Proteomes" id="UP000585050"/>
    </source>
</evidence>
<evidence type="ECO:0000313" key="6">
    <source>
        <dbReference type="EMBL" id="NLR91645.1"/>
    </source>
</evidence>
<feature type="chain" id="PRO_5030652786" evidence="4">
    <location>
        <begin position="20"/>
        <end position="545"/>
    </location>
</feature>
<dbReference type="EMBL" id="JABAIL010000003">
    <property type="protein sequence ID" value="NLR91645.1"/>
    <property type="molecule type" value="Genomic_DNA"/>
</dbReference>
<dbReference type="GO" id="GO:0016787">
    <property type="term" value="F:hydrolase activity"/>
    <property type="evidence" value="ECO:0007669"/>
    <property type="project" value="UniProtKB-KW"/>
</dbReference>
<organism evidence="6 7">
    <name type="scientific">Flammeovirga agarivorans</name>
    <dbReference type="NCBI Taxonomy" id="2726742"/>
    <lineage>
        <taxon>Bacteria</taxon>
        <taxon>Pseudomonadati</taxon>
        <taxon>Bacteroidota</taxon>
        <taxon>Cytophagia</taxon>
        <taxon>Cytophagales</taxon>
        <taxon>Flammeovirgaceae</taxon>
        <taxon>Flammeovirga</taxon>
    </lineage>
</organism>
<dbReference type="Pfam" id="PF16347">
    <property type="entry name" value="SGSH_C"/>
    <property type="match status" value="1"/>
</dbReference>
<accession>A0A7X8SK46</accession>
<gene>
    <name evidence="6" type="ORF">HGP29_10535</name>
</gene>
<dbReference type="PANTHER" id="PTHR43108">
    <property type="entry name" value="N-ACETYLGLUCOSAMINE-6-SULFATASE FAMILY MEMBER"/>
    <property type="match status" value="1"/>
</dbReference>
<feature type="compositionally biased region" description="Basic and acidic residues" evidence="3">
    <location>
        <begin position="532"/>
        <end position="545"/>
    </location>
</feature>
<dbReference type="PANTHER" id="PTHR43108:SF6">
    <property type="entry name" value="N-SULPHOGLUCOSAMINE SULPHOHYDROLASE"/>
    <property type="match status" value="1"/>
</dbReference>
<dbReference type="PROSITE" id="PS00523">
    <property type="entry name" value="SULFATASE_1"/>
    <property type="match status" value="1"/>
</dbReference>